<dbReference type="SUPFAM" id="SSF48498">
    <property type="entry name" value="Tetracyclin repressor-like, C-terminal domain"/>
    <property type="match status" value="1"/>
</dbReference>
<keyword evidence="2 4" id="KW-0238">DNA-binding</keyword>
<evidence type="ECO:0000313" key="7">
    <source>
        <dbReference type="Proteomes" id="UP000431401"/>
    </source>
</evidence>
<evidence type="ECO:0000259" key="5">
    <source>
        <dbReference type="PROSITE" id="PS50977"/>
    </source>
</evidence>
<dbReference type="SUPFAM" id="SSF46689">
    <property type="entry name" value="Homeodomain-like"/>
    <property type="match status" value="1"/>
</dbReference>
<dbReference type="PROSITE" id="PS50977">
    <property type="entry name" value="HTH_TETR_2"/>
    <property type="match status" value="1"/>
</dbReference>
<dbReference type="InterPro" id="IPR036271">
    <property type="entry name" value="Tet_transcr_reg_TetR-rel_C_sf"/>
</dbReference>
<dbReference type="OrthoDB" id="9806334at2"/>
<keyword evidence="1" id="KW-0805">Transcription regulation</keyword>
<evidence type="ECO:0000313" key="6">
    <source>
        <dbReference type="EMBL" id="MQY30400.1"/>
    </source>
</evidence>
<dbReference type="Pfam" id="PF00440">
    <property type="entry name" value="TetR_N"/>
    <property type="match status" value="1"/>
</dbReference>
<sequence length="193" mass="20571">MATRQAATAARREQITGTAIALLGELGYQATTLEAICTAAGLSSKRLITYHFSSKDELFAAVADQIAADAEASVRSALEAVTGARDLLAAVIRSNVAFIAGHLPQMRALQQILLNGGHEAWERHHIESQNGLARLFEQGQRTGAFRSFDPQVMAAALRASIDGVVPLFSAGLDPVVCENELVELFDRATSAQP</sequence>
<dbReference type="InterPro" id="IPR009057">
    <property type="entry name" value="Homeodomain-like_sf"/>
</dbReference>
<proteinExistence type="predicted"/>
<comment type="caution">
    <text evidence="4">Lacks conserved residue(s) required for the propagation of feature annotation.</text>
</comment>
<dbReference type="RefSeq" id="WP_153347696.1">
    <property type="nucleotide sequence ID" value="NZ_WEGI01000014.1"/>
</dbReference>
<keyword evidence="3" id="KW-0804">Transcription</keyword>
<dbReference type="AlphaFoldDB" id="A0A7K0DX85"/>
<dbReference type="GO" id="GO:0000976">
    <property type="term" value="F:transcription cis-regulatory region binding"/>
    <property type="evidence" value="ECO:0007669"/>
    <property type="project" value="TreeGrafter"/>
</dbReference>
<dbReference type="Proteomes" id="UP000431401">
    <property type="component" value="Unassembled WGS sequence"/>
</dbReference>
<evidence type="ECO:0000256" key="3">
    <source>
        <dbReference type="ARBA" id="ARBA00023163"/>
    </source>
</evidence>
<reference evidence="6 7" key="1">
    <citation type="submission" date="2019-10" db="EMBL/GenBank/DDBJ databases">
        <title>Nocardia macrotermitis sp. nov. and Nocardia aurantia sp. nov., isolated from the gut of fungus growing-termite Macrotermes natalensis.</title>
        <authorList>
            <person name="Benndorf R."/>
            <person name="Schwitalla J."/>
            <person name="Martin K."/>
            <person name="De Beer W."/>
            <person name="Kaster A.-K."/>
            <person name="Vollmers J."/>
            <person name="Poulsen M."/>
            <person name="Beemelmanns C."/>
        </authorList>
    </citation>
    <scope>NUCLEOTIDE SEQUENCE [LARGE SCALE GENOMIC DNA]</scope>
    <source>
        <strain evidence="6 7">RB56</strain>
    </source>
</reference>
<dbReference type="InterPro" id="IPR001647">
    <property type="entry name" value="HTH_TetR"/>
</dbReference>
<dbReference type="PANTHER" id="PTHR30055:SF234">
    <property type="entry name" value="HTH-TYPE TRANSCRIPTIONAL REGULATOR BETI"/>
    <property type="match status" value="1"/>
</dbReference>
<evidence type="ECO:0000256" key="4">
    <source>
        <dbReference type="PROSITE-ProRule" id="PRU00335"/>
    </source>
</evidence>
<organism evidence="6 7">
    <name type="scientific">Nocardia aurantia</name>
    <dbReference type="NCBI Taxonomy" id="2585199"/>
    <lineage>
        <taxon>Bacteria</taxon>
        <taxon>Bacillati</taxon>
        <taxon>Actinomycetota</taxon>
        <taxon>Actinomycetes</taxon>
        <taxon>Mycobacteriales</taxon>
        <taxon>Nocardiaceae</taxon>
        <taxon>Nocardia</taxon>
    </lineage>
</organism>
<comment type="caution">
    <text evidence="6">The sequence shown here is derived from an EMBL/GenBank/DDBJ whole genome shotgun (WGS) entry which is preliminary data.</text>
</comment>
<dbReference type="Gene3D" id="1.10.357.10">
    <property type="entry name" value="Tetracycline Repressor, domain 2"/>
    <property type="match status" value="1"/>
</dbReference>
<dbReference type="PANTHER" id="PTHR30055">
    <property type="entry name" value="HTH-TYPE TRANSCRIPTIONAL REGULATOR RUTR"/>
    <property type="match status" value="1"/>
</dbReference>
<dbReference type="Gene3D" id="1.10.10.60">
    <property type="entry name" value="Homeodomain-like"/>
    <property type="match status" value="1"/>
</dbReference>
<evidence type="ECO:0000256" key="1">
    <source>
        <dbReference type="ARBA" id="ARBA00023015"/>
    </source>
</evidence>
<gene>
    <name evidence="6" type="ORF">NRB56_60020</name>
</gene>
<dbReference type="EMBL" id="WEGI01000014">
    <property type="protein sequence ID" value="MQY30400.1"/>
    <property type="molecule type" value="Genomic_DNA"/>
</dbReference>
<accession>A0A7K0DX85</accession>
<name>A0A7K0DX85_9NOCA</name>
<feature type="domain" description="HTH tetR-type" evidence="5">
    <location>
        <begin position="9"/>
        <end position="70"/>
    </location>
</feature>
<protein>
    <recommendedName>
        <fullName evidence="5">HTH tetR-type domain-containing protein</fullName>
    </recommendedName>
</protein>
<dbReference type="GO" id="GO:0003700">
    <property type="term" value="F:DNA-binding transcription factor activity"/>
    <property type="evidence" value="ECO:0007669"/>
    <property type="project" value="TreeGrafter"/>
</dbReference>
<keyword evidence="7" id="KW-1185">Reference proteome</keyword>
<evidence type="ECO:0000256" key="2">
    <source>
        <dbReference type="ARBA" id="ARBA00023125"/>
    </source>
</evidence>
<dbReference type="InterPro" id="IPR050109">
    <property type="entry name" value="HTH-type_TetR-like_transc_reg"/>
</dbReference>